<evidence type="ECO:0000313" key="2">
    <source>
        <dbReference type="EMBL" id="GMA21437.1"/>
    </source>
</evidence>
<dbReference type="Proteomes" id="UP001157109">
    <property type="component" value="Unassembled WGS sequence"/>
</dbReference>
<sequence>MVRDDAHIRVCHVREDGTTGELVARGWLARADLVVLAGGTAGSPALPLRVLVPGAPGEEPEELEVKTVHAGQGAAWTVFAVELWDPSHARPVDQAPAALLDQLRPHARNASLGVDSIDGGGDDPQQPQRAEGKPWWCQVWPKAPGCS</sequence>
<dbReference type="EMBL" id="BSUJ01000001">
    <property type="protein sequence ID" value="GMA21437.1"/>
    <property type="molecule type" value="Genomic_DNA"/>
</dbReference>
<feature type="region of interest" description="Disordered" evidence="1">
    <location>
        <begin position="110"/>
        <end position="136"/>
    </location>
</feature>
<accession>A0ABQ6HTY7</accession>
<organism evidence="2 3">
    <name type="scientific">Arsenicicoccus piscis</name>
    <dbReference type="NCBI Taxonomy" id="673954"/>
    <lineage>
        <taxon>Bacteria</taxon>
        <taxon>Bacillati</taxon>
        <taxon>Actinomycetota</taxon>
        <taxon>Actinomycetes</taxon>
        <taxon>Micrococcales</taxon>
        <taxon>Intrasporangiaceae</taxon>
        <taxon>Arsenicicoccus</taxon>
    </lineage>
</organism>
<keyword evidence="3" id="KW-1185">Reference proteome</keyword>
<evidence type="ECO:0000313" key="3">
    <source>
        <dbReference type="Proteomes" id="UP001157109"/>
    </source>
</evidence>
<gene>
    <name evidence="2" type="ORF">GCM10025862_34580</name>
</gene>
<protein>
    <submittedName>
        <fullName evidence="2">Uncharacterized protein</fullName>
    </submittedName>
</protein>
<evidence type="ECO:0000256" key="1">
    <source>
        <dbReference type="SAM" id="MobiDB-lite"/>
    </source>
</evidence>
<reference evidence="3" key="1">
    <citation type="journal article" date="2019" name="Int. J. Syst. Evol. Microbiol.">
        <title>The Global Catalogue of Microorganisms (GCM) 10K type strain sequencing project: providing services to taxonomists for standard genome sequencing and annotation.</title>
        <authorList>
            <consortium name="The Broad Institute Genomics Platform"/>
            <consortium name="The Broad Institute Genome Sequencing Center for Infectious Disease"/>
            <person name="Wu L."/>
            <person name="Ma J."/>
        </authorList>
    </citation>
    <scope>NUCLEOTIDE SEQUENCE [LARGE SCALE GENOMIC DNA]</scope>
    <source>
        <strain evidence="3">NBRC 105830</strain>
    </source>
</reference>
<dbReference type="RefSeq" id="WP_241441672.1">
    <property type="nucleotide sequence ID" value="NZ_JAKZHV010000001.1"/>
</dbReference>
<name>A0ABQ6HTY7_9MICO</name>
<comment type="caution">
    <text evidence="2">The sequence shown here is derived from an EMBL/GenBank/DDBJ whole genome shotgun (WGS) entry which is preliminary data.</text>
</comment>
<proteinExistence type="predicted"/>